<reference evidence="2 3" key="2">
    <citation type="journal article" date="2008" name="Bioinformatics">
        <title>Assembly reconciliation.</title>
        <authorList>
            <person name="Zimin A.V."/>
            <person name="Smith D.R."/>
            <person name="Sutton G."/>
            <person name="Yorke J.A."/>
        </authorList>
    </citation>
    <scope>NUCLEOTIDE SEQUENCE [LARGE SCALE GENOMIC DNA]</scope>
    <source>
        <strain evidence="2 3">TSC#14021-0224.01</strain>
    </source>
</reference>
<proteinExistence type="predicted"/>
<evidence type="ECO:0000313" key="2">
    <source>
        <dbReference type="EMBL" id="EDV52608.2"/>
    </source>
</evidence>
<dbReference type="OrthoDB" id="6247875at2759"/>
<dbReference type="EMBL" id="CH954178">
    <property type="protein sequence ID" value="EDV52608.2"/>
    <property type="molecule type" value="Genomic_DNA"/>
</dbReference>
<feature type="compositionally biased region" description="Low complexity" evidence="1">
    <location>
        <begin position="181"/>
        <end position="195"/>
    </location>
</feature>
<feature type="region of interest" description="Disordered" evidence="1">
    <location>
        <begin position="1"/>
        <end position="34"/>
    </location>
</feature>
<feature type="region of interest" description="Disordered" evidence="1">
    <location>
        <begin position="281"/>
        <end position="473"/>
    </location>
</feature>
<feature type="compositionally biased region" description="Polar residues" evidence="1">
    <location>
        <begin position="440"/>
        <end position="449"/>
    </location>
</feature>
<feature type="compositionally biased region" description="Polar residues" evidence="1">
    <location>
        <begin position="219"/>
        <end position="254"/>
    </location>
</feature>
<dbReference type="HOGENOM" id="CLU_080633_0_0_1"/>
<dbReference type="KEGG" id="der:6546486"/>
<name>B3NIW2_DROER</name>
<evidence type="ECO:0000256" key="1">
    <source>
        <dbReference type="SAM" id="MobiDB-lite"/>
    </source>
</evidence>
<dbReference type="Proteomes" id="UP000008711">
    <property type="component" value="Unassembled WGS sequence"/>
</dbReference>
<feature type="compositionally biased region" description="Polar residues" evidence="1">
    <location>
        <begin position="335"/>
        <end position="355"/>
    </location>
</feature>
<gene>
    <name evidence="2" type="primary">Dere\GG13260</name>
    <name evidence="2" type="synonym">dere_GLEANR_13540</name>
    <name evidence="2" type="synonym">GG13260</name>
    <name evidence="2" type="ORF">Dere_GG13260</name>
</gene>
<feature type="compositionally biased region" description="Low complexity" evidence="1">
    <location>
        <begin position="103"/>
        <end position="117"/>
    </location>
</feature>
<feature type="compositionally biased region" description="Low complexity" evidence="1">
    <location>
        <begin position="416"/>
        <end position="430"/>
    </location>
</feature>
<sequence>MSDRYPASFYDQHHQHSQHHPPYHPHPTMSHYPPQPYRSGYTGYHPYGYGYGSSAGASYMPNYYRYAPYASPHYSQHHQAMFMPAGQQIIPSSVLHYPPRPHPYQQLPPQQQQSQPGYEPPAPLPYSSSASYQSRGFGGFAGPTPHYAPPGRSSTPAPNRTVLPPSYLEPLRSYSAEQQHHSQQQHLSQQQLQHHPLPGTPKLEDPDVEVEAVAESPAQRLTTSPPMISATGTDSGISNCSTRARSDSSQSTPVYSGDYPVNMSVESASCVPYHCPADARDYEEEEHQPPVTSEARRVDTPLDITDDISATSPVAADKVKPTAPTPSEVVKRAETNLQPDSSATSDAPTTPQDTSGDPIIEAADERPGHARQQPHPVTNNWSPKPRRPRTPPAPQNSPIGFAQNASVPPALAHLLQQQQQQQQQQQHQQQASNLKRCATSGKNRSSNNRIIECDLIPSKKSKRKSAKKEVGESENMEAVEPIVREQIRDIKPLPGFLQAFGSTGIGRFSERFLQTPESLVERLAEEYAGSAPNNCPSYPAGGYIESPSPAMATHNYYPYEEQIQGGYPRNRMRDFGYEVPDYMAYERYAAYGAGRPRARYGEIRCNGY</sequence>
<reference evidence="2 3" key="1">
    <citation type="journal article" date="2007" name="Nature">
        <title>Evolution of genes and genomes on the Drosophila phylogeny.</title>
        <authorList>
            <consortium name="Drosophila 12 Genomes Consortium"/>
            <person name="Clark A.G."/>
            <person name="Eisen M.B."/>
            <person name="Smith D.R."/>
            <person name="Bergman C.M."/>
            <person name="Oliver B."/>
            <person name="Markow T.A."/>
            <person name="Kaufman T.C."/>
            <person name="Kellis M."/>
            <person name="Gelbart W."/>
            <person name="Iyer V.N."/>
            <person name="Pollard D.A."/>
            <person name="Sackton T.B."/>
            <person name="Larracuente A.M."/>
            <person name="Singh N.D."/>
            <person name="Abad J.P."/>
            <person name="Abt D.N."/>
            <person name="Adryan B."/>
            <person name="Aguade M."/>
            <person name="Akashi H."/>
            <person name="Anderson W.W."/>
            <person name="Aquadro C.F."/>
            <person name="Ardell D.H."/>
            <person name="Arguello R."/>
            <person name="Artieri C.G."/>
            <person name="Barbash D.A."/>
            <person name="Barker D."/>
            <person name="Barsanti P."/>
            <person name="Batterham P."/>
            <person name="Batzoglou S."/>
            <person name="Begun D."/>
            <person name="Bhutkar A."/>
            <person name="Blanco E."/>
            <person name="Bosak S.A."/>
            <person name="Bradley R.K."/>
            <person name="Brand A.D."/>
            <person name="Brent M.R."/>
            <person name="Brooks A.N."/>
            <person name="Brown R.H."/>
            <person name="Butlin R.K."/>
            <person name="Caggese C."/>
            <person name="Calvi B.R."/>
            <person name="Bernardo de Carvalho A."/>
            <person name="Caspi A."/>
            <person name="Castrezana S."/>
            <person name="Celniker S.E."/>
            <person name="Chang J.L."/>
            <person name="Chapple C."/>
            <person name="Chatterji S."/>
            <person name="Chinwalla A."/>
            <person name="Civetta A."/>
            <person name="Clifton S.W."/>
            <person name="Comeron J.M."/>
            <person name="Costello J.C."/>
            <person name="Coyne J.A."/>
            <person name="Daub J."/>
            <person name="David R.G."/>
            <person name="Delcher A.L."/>
            <person name="Delehaunty K."/>
            <person name="Do C.B."/>
            <person name="Ebling H."/>
            <person name="Edwards K."/>
            <person name="Eickbush T."/>
            <person name="Evans J.D."/>
            <person name="Filipski A."/>
            <person name="Findeiss S."/>
            <person name="Freyhult E."/>
            <person name="Fulton L."/>
            <person name="Fulton R."/>
            <person name="Garcia A.C."/>
            <person name="Gardiner A."/>
            <person name="Garfield D.A."/>
            <person name="Garvin B.E."/>
            <person name="Gibson G."/>
            <person name="Gilbert D."/>
            <person name="Gnerre S."/>
            <person name="Godfrey J."/>
            <person name="Good R."/>
            <person name="Gotea V."/>
            <person name="Gravely B."/>
            <person name="Greenberg A.J."/>
            <person name="Griffiths-Jones S."/>
            <person name="Gross S."/>
            <person name="Guigo R."/>
            <person name="Gustafson E.A."/>
            <person name="Haerty W."/>
            <person name="Hahn M.W."/>
            <person name="Halligan D.L."/>
            <person name="Halpern A.L."/>
            <person name="Halter G.M."/>
            <person name="Han M.V."/>
            <person name="Heger A."/>
            <person name="Hillier L."/>
            <person name="Hinrichs A.S."/>
            <person name="Holmes I."/>
            <person name="Hoskins R.A."/>
            <person name="Hubisz M.J."/>
            <person name="Hultmark D."/>
            <person name="Huntley M.A."/>
            <person name="Jaffe D.B."/>
            <person name="Jagadeeshan S."/>
            <person name="Jeck W.R."/>
            <person name="Johnson J."/>
            <person name="Jones C.D."/>
            <person name="Jordan W.C."/>
            <person name="Karpen G.H."/>
            <person name="Kataoka E."/>
            <person name="Keightley P.D."/>
            <person name="Kheradpour P."/>
            <person name="Kirkness E.F."/>
            <person name="Koerich L.B."/>
            <person name="Kristiansen K."/>
            <person name="Kudrna D."/>
            <person name="Kulathinal R.J."/>
            <person name="Kumar S."/>
            <person name="Kwok R."/>
            <person name="Lander E."/>
            <person name="Langley C.H."/>
            <person name="Lapoint R."/>
            <person name="Lazzaro B.P."/>
            <person name="Lee S.J."/>
            <person name="Levesque L."/>
            <person name="Li R."/>
            <person name="Lin C.F."/>
            <person name="Lin M.F."/>
            <person name="Lindblad-Toh K."/>
            <person name="Llopart A."/>
            <person name="Long M."/>
            <person name="Low L."/>
            <person name="Lozovsky E."/>
            <person name="Lu J."/>
            <person name="Luo M."/>
            <person name="Machado C.A."/>
            <person name="Makalowski W."/>
            <person name="Marzo M."/>
            <person name="Matsuda M."/>
            <person name="Matzkin L."/>
            <person name="McAllister B."/>
            <person name="McBride C.S."/>
            <person name="McKernan B."/>
            <person name="McKernan K."/>
            <person name="Mendez-Lago M."/>
            <person name="Minx P."/>
            <person name="Mollenhauer M.U."/>
            <person name="Montooth K."/>
            <person name="Mount S.M."/>
            <person name="Mu X."/>
            <person name="Myers E."/>
            <person name="Negre B."/>
            <person name="Newfeld S."/>
            <person name="Nielsen R."/>
            <person name="Noor M.A."/>
            <person name="O'Grady P."/>
            <person name="Pachter L."/>
            <person name="Papaceit M."/>
            <person name="Parisi M.J."/>
            <person name="Parisi M."/>
            <person name="Parts L."/>
            <person name="Pedersen J.S."/>
            <person name="Pesole G."/>
            <person name="Phillippy A.M."/>
            <person name="Ponting C.P."/>
            <person name="Pop M."/>
            <person name="Porcelli D."/>
            <person name="Powell J.R."/>
            <person name="Prohaska S."/>
            <person name="Pruitt K."/>
            <person name="Puig M."/>
            <person name="Quesneville H."/>
            <person name="Ram K.R."/>
            <person name="Rand D."/>
            <person name="Rasmussen M.D."/>
            <person name="Reed L.K."/>
            <person name="Reenan R."/>
            <person name="Reily A."/>
            <person name="Remington K.A."/>
            <person name="Rieger T.T."/>
            <person name="Ritchie M.G."/>
            <person name="Robin C."/>
            <person name="Rogers Y.H."/>
            <person name="Rohde C."/>
            <person name="Rozas J."/>
            <person name="Rubenfield M.J."/>
            <person name="Ruiz A."/>
            <person name="Russo S."/>
            <person name="Salzberg S.L."/>
            <person name="Sanchez-Gracia A."/>
            <person name="Saranga D.J."/>
            <person name="Sato H."/>
            <person name="Schaeffer S.W."/>
            <person name="Schatz M.C."/>
            <person name="Schlenke T."/>
            <person name="Schwartz R."/>
            <person name="Segarra C."/>
            <person name="Singh R.S."/>
            <person name="Sirot L."/>
            <person name="Sirota M."/>
            <person name="Sisneros N.B."/>
            <person name="Smith C.D."/>
            <person name="Smith T.F."/>
            <person name="Spieth J."/>
            <person name="Stage D.E."/>
            <person name="Stark A."/>
            <person name="Stephan W."/>
            <person name="Strausberg R.L."/>
            <person name="Strempel S."/>
            <person name="Sturgill D."/>
            <person name="Sutton G."/>
            <person name="Sutton G.G."/>
            <person name="Tao W."/>
            <person name="Teichmann S."/>
            <person name="Tobari Y.N."/>
            <person name="Tomimura Y."/>
            <person name="Tsolas J.M."/>
            <person name="Valente V.L."/>
            <person name="Venter E."/>
            <person name="Venter J.C."/>
            <person name="Vicario S."/>
            <person name="Vieira F.G."/>
            <person name="Vilella A.J."/>
            <person name="Villasante A."/>
            <person name="Walenz B."/>
            <person name="Wang J."/>
            <person name="Wasserman M."/>
            <person name="Watts T."/>
            <person name="Wilson D."/>
            <person name="Wilson R.K."/>
            <person name="Wing R.A."/>
            <person name="Wolfner M.F."/>
            <person name="Wong A."/>
            <person name="Wong G.K."/>
            <person name="Wu C.I."/>
            <person name="Wu G."/>
            <person name="Yamamoto D."/>
            <person name="Yang H.P."/>
            <person name="Yang S.P."/>
            <person name="Yorke J.A."/>
            <person name="Yoshida K."/>
            <person name="Zdobnov E."/>
            <person name="Zhang P."/>
            <person name="Zhang Y."/>
            <person name="Zimin A.V."/>
            <person name="Baldwin J."/>
            <person name="Abdouelleil A."/>
            <person name="Abdulkadir J."/>
            <person name="Abebe A."/>
            <person name="Abera B."/>
            <person name="Abreu J."/>
            <person name="Acer S.C."/>
            <person name="Aftuck L."/>
            <person name="Alexander A."/>
            <person name="An P."/>
            <person name="Anderson E."/>
            <person name="Anderson S."/>
            <person name="Arachi H."/>
            <person name="Azer M."/>
            <person name="Bachantsang P."/>
            <person name="Barry A."/>
            <person name="Bayul T."/>
            <person name="Berlin A."/>
            <person name="Bessette D."/>
            <person name="Bloom T."/>
            <person name="Blye J."/>
            <person name="Boguslavskiy L."/>
            <person name="Bonnet C."/>
            <person name="Boukhgalter B."/>
            <person name="Bourzgui I."/>
            <person name="Brown A."/>
            <person name="Cahill P."/>
            <person name="Channer S."/>
            <person name="Cheshatsang Y."/>
            <person name="Chuda L."/>
            <person name="Citroen M."/>
            <person name="Collymore A."/>
            <person name="Cooke P."/>
            <person name="Costello M."/>
            <person name="D'Aco K."/>
            <person name="Daza R."/>
            <person name="De Haan G."/>
            <person name="DeGray S."/>
            <person name="DeMaso C."/>
            <person name="Dhargay N."/>
            <person name="Dooley K."/>
            <person name="Dooley E."/>
            <person name="Doricent M."/>
            <person name="Dorje P."/>
            <person name="Dorjee K."/>
            <person name="Dupes A."/>
            <person name="Elong R."/>
            <person name="Falk J."/>
            <person name="Farina A."/>
            <person name="Faro S."/>
            <person name="Ferguson D."/>
            <person name="Fisher S."/>
            <person name="Foley C.D."/>
            <person name="Franke A."/>
            <person name="Friedrich D."/>
            <person name="Gadbois L."/>
            <person name="Gearin G."/>
            <person name="Gearin C.R."/>
            <person name="Giannoukos G."/>
            <person name="Goode T."/>
            <person name="Graham J."/>
            <person name="Grandbois E."/>
            <person name="Grewal S."/>
            <person name="Gyaltsen K."/>
            <person name="Hafez N."/>
            <person name="Hagos B."/>
            <person name="Hall J."/>
            <person name="Henson C."/>
            <person name="Hollinger A."/>
            <person name="Honan T."/>
            <person name="Huard M.D."/>
            <person name="Hughes L."/>
            <person name="Hurhula B."/>
            <person name="Husby M.E."/>
            <person name="Kamat A."/>
            <person name="Kanga B."/>
            <person name="Kashin S."/>
            <person name="Khazanovich D."/>
            <person name="Kisner P."/>
            <person name="Lance K."/>
            <person name="Lara M."/>
            <person name="Lee W."/>
            <person name="Lennon N."/>
            <person name="Letendre F."/>
            <person name="LeVine R."/>
            <person name="Lipovsky A."/>
            <person name="Liu X."/>
            <person name="Liu J."/>
            <person name="Liu S."/>
            <person name="Lokyitsang T."/>
            <person name="Lokyitsang Y."/>
            <person name="Lubonja R."/>
            <person name="Lui A."/>
            <person name="MacDonald P."/>
            <person name="Magnisalis V."/>
            <person name="Maru K."/>
            <person name="Matthews C."/>
            <person name="McCusker W."/>
            <person name="McDonough S."/>
            <person name="Mehta T."/>
            <person name="Meldrim J."/>
            <person name="Meneus L."/>
            <person name="Mihai O."/>
            <person name="Mihalev A."/>
            <person name="Mihova T."/>
            <person name="Mittelman R."/>
            <person name="Mlenga V."/>
            <person name="Montmayeur A."/>
            <person name="Mulrain L."/>
            <person name="Navidi A."/>
            <person name="Naylor J."/>
            <person name="Negash T."/>
            <person name="Nguyen T."/>
            <person name="Nguyen N."/>
            <person name="Nicol R."/>
            <person name="Norbu C."/>
            <person name="Norbu N."/>
            <person name="Novod N."/>
            <person name="O'Neill B."/>
            <person name="Osman S."/>
            <person name="Markiewicz E."/>
            <person name="Oyono O.L."/>
            <person name="Patti C."/>
            <person name="Phunkhang P."/>
            <person name="Pierre F."/>
            <person name="Priest M."/>
            <person name="Raghuraman S."/>
            <person name="Rege F."/>
            <person name="Reyes R."/>
            <person name="Rise C."/>
            <person name="Rogov P."/>
            <person name="Ross K."/>
            <person name="Ryan E."/>
            <person name="Settipalli S."/>
            <person name="Shea T."/>
            <person name="Sherpa N."/>
            <person name="Shi L."/>
            <person name="Shih D."/>
            <person name="Sparrow T."/>
            <person name="Spaulding J."/>
            <person name="Stalker J."/>
            <person name="Stange-Thomann N."/>
            <person name="Stavropoulos S."/>
            <person name="Stone C."/>
            <person name="Strader C."/>
            <person name="Tesfaye S."/>
            <person name="Thomson T."/>
            <person name="Thoulutsang Y."/>
            <person name="Thoulutsang D."/>
            <person name="Topham K."/>
            <person name="Topping I."/>
            <person name="Tsamla T."/>
            <person name="Vassiliev H."/>
            <person name="Vo A."/>
            <person name="Wangchuk T."/>
            <person name="Wangdi T."/>
            <person name="Weiand M."/>
            <person name="Wilkinson J."/>
            <person name="Wilson A."/>
            <person name="Yadav S."/>
            <person name="Young G."/>
            <person name="Yu Q."/>
            <person name="Zembek L."/>
            <person name="Zhong D."/>
            <person name="Zimmer A."/>
            <person name="Zwirko Z."/>
            <person name="Jaffe D.B."/>
            <person name="Alvarez P."/>
            <person name="Brockman W."/>
            <person name="Butler J."/>
            <person name="Chin C."/>
            <person name="Gnerre S."/>
            <person name="Grabherr M."/>
            <person name="Kleber M."/>
            <person name="Mauceli E."/>
            <person name="MacCallum I."/>
        </authorList>
    </citation>
    <scope>NUCLEOTIDE SEQUENCE [LARGE SCALE GENOMIC DNA]</scope>
    <source>
        <strain evidence="2 3">TSC#14021-0224.01</strain>
    </source>
</reference>
<keyword evidence="3" id="KW-1185">Reference proteome</keyword>
<dbReference type="AlphaFoldDB" id="B3NIW2"/>
<evidence type="ECO:0000313" key="3">
    <source>
        <dbReference type="Proteomes" id="UP000008711"/>
    </source>
</evidence>
<organism evidence="2 3">
    <name type="scientific">Drosophila erecta</name>
    <name type="common">Fruit fly</name>
    <dbReference type="NCBI Taxonomy" id="7220"/>
    <lineage>
        <taxon>Eukaryota</taxon>
        <taxon>Metazoa</taxon>
        <taxon>Ecdysozoa</taxon>
        <taxon>Arthropoda</taxon>
        <taxon>Hexapoda</taxon>
        <taxon>Insecta</taxon>
        <taxon>Pterygota</taxon>
        <taxon>Neoptera</taxon>
        <taxon>Endopterygota</taxon>
        <taxon>Diptera</taxon>
        <taxon>Brachycera</taxon>
        <taxon>Muscomorpha</taxon>
        <taxon>Ephydroidea</taxon>
        <taxon>Drosophilidae</taxon>
        <taxon>Drosophila</taxon>
        <taxon>Sophophora</taxon>
    </lineage>
</organism>
<accession>B3NIW2</accession>
<dbReference type="eggNOG" id="ENOG502R693">
    <property type="taxonomic scope" value="Eukaryota"/>
</dbReference>
<feature type="region of interest" description="Disordered" evidence="1">
    <location>
        <begin position="92"/>
        <end position="254"/>
    </location>
</feature>
<protein>
    <submittedName>
        <fullName evidence="2">Uncharacterized protein</fullName>
    </submittedName>
</protein>